<dbReference type="Pfam" id="PF00027">
    <property type="entry name" value="cNMP_binding"/>
    <property type="match status" value="1"/>
</dbReference>
<dbReference type="PROSITE" id="PS00889">
    <property type="entry name" value="CNMP_BINDING_2"/>
    <property type="match status" value="1"/>
</dbReference>
<keyword evidence="3" id="KW-0804">Transcription</keyword>
<sequence>MSDELLKQFRTVPYFAEISEATLEELATTATTRAYRKNVVIINEGDDAGPLFVVLSGKVQVYLTSESGRIFTLSIQEAGSFFGELSLLDDALRSASVMTLEPTRCCMISRTAFRKWLEKHPDAVLSIIRSLSKRIRILTDSVRGLALSDVYGRLAKVLNNLAIERDGELVITERPSLQDLANRIGCSREMVSKAMKDLMGRGYLSADQHTIHIRRPLPIF</sequence>
<dbReference type="SUPFAM" id="SSF51206">
    <property type="entry name" value="cAMP-binding domain-like"/>
    <property type="match status" value="1"/>
</dbReference>
<dbReference type="Pfam" id="PF13545">
    <property type="entry name" value="HTH_Crp_2"/>
    <property type="match status" value="1"/>
</dbReference>
<dbReference type="InterPro" id="IPR050397">
    <property type="entry name" value="Env_Response_Regulators"/>
</dbReference>
<dbReference type="GO" id="GO:0003700">
    <property type="term" value="F:DNA-binding transcription factor activity"/>
    <property type="evidence" value="ECO:0007669"/>
    <property type="project" value="TreeGrafter"/>
</dbReference>
<keyword evidence="1" id="KW-0805">Transcription regulation</keyword>
<dbReference type="SUPFAM" id="SSF46785">
    <property type="entry name" value="Winged helix' DNA-binding domain"/>
    <property type="match status" value="1"/>
</dbReference>
<dbReference type="InterPro" id="IPR036388">
    <property type="entry name" value="WH-like_DNA-bd_sf"/>
</dbReference>
<dbReference type="PANTHER" id="PTHR24567:SF74">
    <property type="entry name" value="HTH-TYPE TRANSCRIPTIONAL REGULATOR ARCR"/>
    <property type="match status" value="1"/>
</dbReference>
<evidence type="ECO:0000256" key="1">
    <source>
        <dbReference type="ARBA" id="ARBA00023015"/>
    </source>
</evidence>
<dbReference type="PROSITE" id="PS00888">
    <property type="entry name" value="CNMP_BINDING_1"/>
    <property type="match status" value="1"/>
</dbReference>
<dbReference type="GO" id="GO:0003677">
    <property type="term" value="F:DNA binding"/>
    <property type="evidence" value="ECO:0007669"/>
    <property type="project" value="UniProtKB-KW"/>
</dbReference>
<dbReference type="EMBL" id="AP017928">
    <property type="protein sequence ID" value="BBA32802.1"/>
    <property type="molecule type" value="Genomic_DNA"/>
</dbReference>
<dbReference type="PANTHER" id="PTHR24567">
    <property type="entry name" value="CRP FAMILY TRANSCRIPTIONAL REGULATORY PROTEIN"/>
    <property type="match status" value="1"/>
</dbReference>
<feature type="domain" description="HTH crp-type" evidence="5">
    <location>
        <begin position="148"/>
        <end position="217"/>
    </location>
</feature>
<evidence type="ECO:0000313" key="7">
    <source>
        <dbReference type="Proteomes" id="UP000266313"/>
    </source>
</evidence>
<dbReference type="RefSeq" id="WP_119628530.1">
    <property type="nucleotide sequence ID" value="NZ_AP017928.1"/>
</dbReference>
<reference evidence="6 7" key="1">
    <citation type="submission" date="2016-12" db="EMBL/GenBank/DDBJ databases">
        <title>Genome sequencing of Methylocaldum marinum.</title>
        <authorList>
            <person name="Takeuchi M."/>
            <person name="Kamagata Y."/>
            <person name="Hiraoka S."/>
            <person name="Oshima K."/>
            <person name="Hattori M."/>
            <person name="Iwasaki W."/>
        </authorList>
    </citation>
    <scope>NUCLEOTIDE SEQUENCE [LARGE SCALE GENOMIC DNA]</scope>
    <source>
        <strain evidence="6 7">S8</strain>
    </source>
</reference>
<evidence type="ECO:0000256" key="3">
    <source>
        <dbReference type="ARBA" id="ARBA00023163"/>
    </source>
</evidence>
<organism evidence="6 7">
    <name type="scientific">Methylocaldum marinum</name>
    <dbReference type="NCBI Taxonomy" id="1432792"/>
    <lineage>
        <taxon>Bacteria</taxon>
        <taxon>Pseudomonadati</taxon>
        <taxon>Pseudomonadota</taxon>
        <taxon>Gammaproteobacteria</taxon>
        <taxon>Methylococcales</taxon>
        <taxon>Methylococcaceae</taxon>
        <taxon>Methylocaldum</taxon>
    </lineage>
</organism>
<dbReference type="InterPro" id="IPR036390">
    <property type="entry name" value="WH_DNA-bd_sf"/>
</dbReference>
<evidence type="ECO:0000313" key="6">
    <source>
        <dbReference type="EMBL" id="BBA32802.1"/>
    </source>
</evidence>
<protein>
    <submittedName>
        <fullName evidence="6">Cyclic nucleotide-binding protein</fullName>
    </submittedName>
</protein>
<evidence type="ECO:0000259" key="5">
    <source>
        <dbReference type="PROSITE" id="PS51063"/>
    </source>
</evidence>
<dbReference type="GO" id="GO:0005829">
    <property type="term" value="C:cytosol"/>
    <property type="evidence" value="ECO:0007669"/>
    <property type="project" value="TreeGrafter"/>
</dbReference>
<dbReference type="InterPro" id="IPR014710">
    <property type="entry name" value="RmlC-like_jellyroll"/>
</dbReference>
<dbReference type="PROSITE" id="PS50042">
    <property type="entry name" value="CNMP_BINDING_3"/>
    <property type="match status" value="1"/>
</dbReference>
<dbReference type="InterPro" id="IPR000595">
    <property type="entry name" value="cNMP-bd_dom"/>
</dbReference>
<dbReference type="CDD" id="cd00038">
    <property type="entry name" value="CAP_ED"/>
    <property type="match status" value="1"/>
</dbReference>
<name>A0A250KMN0_9GAMM</name>
<keyword evidence="7" id="KW-1185">Reference proteome</keyword>
<gene>
    <name evidence="6" type="ORF">sS8_0837</name>
</gene>
<dbReference type="Gene3D" id="2.60.120.10">
    <property type="entry name" value="Jelly Rolls"/>
    <property type="match status" value="1"/>
</dbReference>
<dbReference type="AlphaFoldDB" id="A0A250KMN0"/>
<dbReference type="InterPro" id="IPR012318">
    <property type="entry name" value="HTH_CRP"/>
</dbReference>
<proteinExistence type="predicted"/>
<evidence type="ECO:0000259" key="4">
    <source>
        <dbReference type="PROSITE" id="PS50042"/>
    </source>
</evidence>
<dbReference type="SMART" id="SM00100">
    <property type="entry name" value="cNMP"/>
    <property type="match status" value="1"/>
</dbReference>
<dbReference type="PROSITE" id="PS51063">
    <property type="entry name" value="HTH_CRP_2"/>
    <property type="match status" value="1"/>
</dbReference>
<dbReference type="Proteomes" id="UP000266313">
    <property type="component" value="Chromosome"/>
</dbReference>
<feature type="domain" description="Cyclic nucleotide-binding" evidence="4">
    <location>
        <begin position="14"/>
        <end position="134"/>
    </location>
</feature>
<keyword evidence="2" id="KW-0238">DNA-binding</keyword>
<evidence type="ECO:0000256" key="2">
    <source>
        <dbReference type="ARBA" id="ARBA00023125"/>
    </source>
</evidence>
<dbReference type="Gene3D" id="1.10.10.10">
    <property type="entry name" value="Winged helix-like DNA-binding domain superfamily/Winged helix DNA-binding domain"/>
    <property type="match status" value="1"/>
</dbReference>
<dbReference type="SMART" id="SM00419">
    <property type="entry name" value="HTH_CRP"/>
    <property type="match status" value="1"/>
</dbReference>
<dbReference type="InterPro" id="IPR018490">
    <property type="entry name" value="cNMP-bd_dom_sf"/>
</dbReference>
<accession>A0A250KMN0</accession>
<dbReference type="KEGG" id="mmai:sS8_0837"/>
<dbReference type="OrthoDB" id="6881322at2"/>
<dbReference type="InterPro" id="IPR018488">
    <property type="entry name" value="cNMP-bd_CS"/>
</dbReference>